<name>A0A3E0H3J7_9GAMM</name>
<dbReference type="InterPro" id="IPR047742">
    <property type="entry name" value="PA4642-like"/>
</dbReference>
<reference evidence="1 2" key="1">
    <citation type="submission" date="2018-08" db="EMBL/GenBank/DDBJ databases">
        <title>Genomic Encyclopedia of Type Strains, Phase IV (KMG-IV): sequencing the most valuable type-strain genomes for metagenomic binning, comparative biology and taxonomic classification.</title>
        <authorList>
            <person name="Goeker M."/>
        </authorList>
    </citation>
    <scope>NUCLEOTIDE SEQUENCE [LARGE SCALE GENOMIC DNA]</scope>
    <source>
        <strain evidence="1 2">DSM 26022</strain>
    </source>
</reference>
<proteinExistence type="predicted"/>
<protein>
    <submittedName>
        <fullName evidence="1">Uncharacterized protein</fullName>
    </submittedName>
</protein>
<dbReference type="AlphaFoldDB" id="A0A3E0H3J7"/>
<dbReference type="NCBIfam" id="NF038106">
    <property type="entry name" value="gamma_NF038106"/>
    <property type="match status" value="1"/>
</dbReference>
<organism evidence="1 2">
    <name type="scientific">Paraperlucidibaca baekdonensis</name>
    <dbReference type="NCBI Taxonomy" id="748120"/>
    <lineage>
        <taxon>Bacteria</taxon>
        <taxon>Pseudomonadati</taxon>
        <taxon>Pseudomonadota</taxon>
        <taxon>Gammaproteobacteria</taxon>
        <taxon>Moraxellales</taxon>
        <taxon>Moraxellaceae</taxon>
        <taxon>Paraperlucidibaca</taxon>
    </lineage>
</organism>
<evidence type="ECO:0000313" key="2">
    <source>
        <dbReference type="Proteomes" id="UP000256774"/>
    </source>
</evidence>
<accession>A0A3E0H3J7</accession>
<dbReference type="Proteomes" id="UP000256774">
    <property type="component" value="Unassembled WGS sequence"/>
</dbReference>
<sequence length="92" mass="10325">MGVSQPATFDETWSDERIASFLAQQPPIGESADFYVLYTAYKHMRISDFATLLSHFKAAGRDTQARNQAGHTLSDIITQHAHSQPFVDLLTR</sequence>
<comment type="caution">
    <text evidence="1">The sequence shown here is derived from an EMBL/GenBank/DDBJ whole genome shotgun (WGS) entry which is preliminary data.</text>
</comment>
<dbReference type="OrthoDB" id="5736604at2"/>
<evidence type="ECO:0000313" key="1">
    <source>
        <dbReference type="EMBL" id="REH36825.1"/>
    </source>
</evidence>
<keyword evidence="2" id="KW-1185">Reference proteome</keyword>
<dbReference type="EMBL" id="QUNR01000004">
    <property type="protein sequence ID" value="REH36825.1"/>
    <property type="molecule type" value="Genomic_DNA"/>
</dbReference>
<gene>
    <name evidence="1" type="ORF">DFR26_1963</name>
</gene>
<dbReference type="RefSeq" id="WP_116208774.1">
    <property type="nucleotide sequence ID" value="NZ_QUNR01000004.1"/>
</dbReference>